<comment type="caution">
    <text evidence="1">The sequence shown here is derived from an EMBL/GenBank/DDBJ whole genome shotgun (WGS) entry which is preliminary data.</text>
</comment>
<reference evidence="1" key="1">
    <citation type="submission" date="2023-04" db="EMBL/GenBank/DDBJ databases">
        <title>A chromosome-level genome assembly of the parasitoid wasp Eretmocerus hayati.</title>
        <authorList>
            <person name="Zhong Y."/>
            <person name="Liu S."/>
            <person name="Liu Y."/>
        </authorList>
    </citation>
    <scope>NUCLEOTIDE SEQUENCE</scope>
    <source>
        <strain evidence="1">ZJU_SS_LIU_2023</strain>
    </source>
</reference>
<organism evidence="1 2">
    <name type="scientific">Eretmocerus hayati</name>
    <dbReference type="NCBI Taxonomy" id="131215"/>
    <lineage>
        <taxon>Eukaryota</taxon>
        <taxon>Metazoa</taxon>
        <taxon>Ecdysozoa</taxon>
        <taxon>Arthropoda</taxon>
        <taxon>Hexapoda</taxon>
        <taxon>Insecta</taxon>
        <taxon>Pterygota</taxon>
        <taxon>Neoptera</taxon>
        <taxon>Endopterygota</taxon>
        <taxon>Hymenoptera</taxon>
        <taxon>Apocrita</taxon>
        <taxon>Proctotrupomorpha</taxon>
        <taxon>Chalcidoidea</taxon>
        <taxon>Aphelinidae</taxon>
        <taxon>Aphelininae</taxon>
        <taxon>Eretmocerus</taxon>
    </lineage>
</organism>
<evidence type="ECO:0000313" key="2">
    <source>
        <dbReference type="Proteomes" id="UP001239111"/>
    </source>
</evidence>
<dbReference type="Proteomes" id="UP001239111">
    <property type="component" value="Chromosome 1"/>
</dbReference>
<sequence>MHTCLMAVLLVVAGAIPTITVHQVLAEHVPKQPDKERSGNRRKIEKNGFRQQFWPTSDRRVLNEPKPLPGQQVQQQKNRVSQFGSSQNNPRRDNRFLSFFTLVRFDNNICVGASGENGTCVSPAECAQRGGLSSGLCANGYGVCCILTVTCGQSTFDNNTYFVNPNYPSSYDGTDSCQLTIIKSHPDVCQFRLDFVQFNIRGPETVNNLCTYDQFIVSGGNPVSPICGVNNGNHMYIDVGTGPTNPVTLSFVTSGSGFDRSWRVRIAQIPCSSIFRAEEGCLQYFTGVSGQMKSFNYDTNIGLQLSNQDYSICIRMERNFCGIQYMTCDDGTSTLQTNPINLPSAQQLGRSGSFTLSGNTINGQYTSMADRACQNDWLMIPCAGNVGRQPGSSVPCVDRLCGGAFNTETSINSTSVLSTVKPFRLVFHTDGSEAPNDYGNRGFCLNYVQQPCTMKLR</sequence>
<evidence type="ECO:0000313" key="1">
    <source>
        <dbReference type="EMBL" id="KAJ8684024.1"/>
    </source>
</evidence>
<dbReference type="EMBL" id="CM056741">
    <property type="protein sequence ID" value="KAJ8684024.1"/>
    <property type="molecule type" value="Genomic_DNA"/>
</dbReference>
<accession>A0ACC2PKA5</accession>
<proteinExistence type="predicted"/>
<gene>
    <name evidence="1" type="ORF">QAD02_019816</name>
</gene>
<keyword evidence="2" id="KW-1185">Reference proteome</keyword>
<name>A0ACC2PKA5_9HYME</name>
<protein>
    <submittedName>
        <fullName evidence="1">Uncharacterized protein</fullName>
    </submittedName>
</protein>